<name>A0AAP1AGP3_ACIBA</name>
<organism evidence="1 2">
    <name type="scientific">Acinetobacter baumannii</name>
    <dbReference type="NCBI Taxonomy" id="470"/>
    <lineage>
        <taxon>Bacteria</taxon>
        <taxon>Pseudomonadati</taxon>
        <taxon>Pseudomonadota</taxon>
        <taxon>Gammaproteobacteria</taxon>
        <taxon>Moraxellales</taxon>
        <taxon>Moraxellaceae</taxon>
        <taxon>Acinetobacter</taxon>
        <taxon>Acinetobacter calcoaceticus/baumannii complex</taxon>
    </lineage>
</organism>
<gene>
    <name evidence="1" type="ORF">APD33_13765</name>
</gene>
<comment type="caution">
    <text evidence="1">The sequence shown here is derived from an EMBL/GenBank/DDBJ whole genome shotgun (WGS) entry which is preliminary data.</text>
</comment>
<dbReference type="Pfam" id="PF04883">
    <property type="entry name" value="HK97-gp10_like"/>
    <property type="match status" value="1"/>
</dbReference>
<proteinExistence type="predicted"/>
<dbReference type="RefSeq" id="WP_000473131.1">
    <property type="nucleotide sequence ID" value="NZ_CACSGJ010000056.1"/>
</dbReference>
<dbReference type="Proteomes" id="UP000051449">
    <property type="component" value="Unassembled WGS sequence"/>
</dbReference>
<dbReference type="InterPro" id="IPR010064">
    <property type="entry name" value="HK97-gp10_tail"/>
</dbReference>
<evidence type="ECO:0000313" key="2">
    <source>
        <dbReference type="Proteomes" id="UP000051449"/>
    </source>
</evidence>
<sequence>MFKKGNFGRLRARLEALSEVPEKVAATTLRDCAYKVKETAINMTPIDEGDLRRSIKVRRIGGGTNKLGQFSRGQSRWEVYVNMSQPTSGGKKEAFVGEYAWLIHEHMGWGNVRMSIMPSERSVAAGLANGVHAGGRFMDRALMYHAKEIQKDIRAQVLREIKKLDK</sequence>
<reference evidence="1 2" key="1">
    <citation type="submission" date="2015-10" db="EMBL/GenBank/DDBJ databases">
        <title>The utility of whole genome sequencing in characterizing Acinetobacter epidemiology and analyzing hospital outbreaks.</title>
        <authorList>
            <person name="Ozer E.A."/>
            <person name="Fitzpatrick M.A."/>
            <person name="Hauser A.R."/>
        </authorList>
    </citation>
    <scope>NUCLEOTIDE SEQUENCE [LARGE SCALE GENOMIC DNA]</scope>
    <source>
        <strain evidence="1 2">ABBL072</strain>
    </source>
</reference>
<accession>A0AAP1AGP3</accession>
<dbReference type="EMBL" id="LLGC01000179">
    <property type="protein sequence ID" value="KQE03676.1"/>
    <property type="molecule type" value="Genomic_DNA"/>
</dbReference>
<evidence type="ECO:0000313" key="1">
    <source>
        <dbReference type="EMBL" id="KQE03676.1"/>
    </source>
</evidence>
<dbReference type="AlphaFoldDB" id="A0AAP1AGP3"/>
<protein>
    <submittedName>
        <fullName evidence="1">Uncharacterized protein</fullName>
    </submittedName>
</protein>